<dbReference type="InterPro" id="IPR032675">
    <property type="entry name" value="LRR_dom_sf"/>
</dbReference>
<dbReference type="PANTHER" id="PTHR24369">
    <property type="entry name" value="ANTIGEN BSP, PUTATIVE-RELATED"/>
    <property type="match status" value="1"/>
</dbReference>
<dbReference type="PANTHER" id="PTHR24369:SF210">
    <property type="entry name" value="CHAOPTIN-RELATED"/>
    <property type="match status" value="1"/>
</dbReference>
<dbReference type="Pfam" id="PF00560">
    <property type="entry name" value="LRR_1"/>
    <property type="match status" value="1"/>
</dbReference>
<feature type="transmembrane region" description="Helical" evidence="4">
    <location>
        <begin position="542"/>
        <end position="567"/>
    </location>
</feature>
<reference evidence="6" key="3">
    <citation type="submission" date="2024-02" db="UniProtKB">
        <authorList>
            <consortium name="WormBaseParasite"/>
        </authorList>
    </citation>
    <scope>IDENTIFICATION</scope>
    <source>
        <strain evidence="6">pt0022</strain>
    </source>
</reference>
<reference evidence="5" key="2">
    <citation type="journal article" date="2016" name="Mol. Ecol.">
        <title>Population genomics of the filarial nematode parasite Wuchereria bancrofti from mosquitoes.</title>
        <authorList>
            <person name="Small S.T."/>
            <person name="Reimer L.J."/>
            <person name="Tisch D.J."/>
            <person name="King C.L."/>
            <person name="Christensen B.M."/>
            <person name="Siba P.M."/>
            <person name="Kazura J.W."/>
            <person name="Serre D."/>
            <person name="Zimmerman P.A."/>
        </authorList>
    </citation>
    <scope>NUCLEOTIDE SEQUENCE</scope>
    <source>
        <strain evidence="5">pt0022</strain>
    </source>
</reference>
<evidence type="ECO:0000256" key="3">
    <source>
        <dbReference type="ARBA" id="ARBA00022737"/>
    </source>
</evidence>
<keyword evidence="4" id="KW-0472">Membrane</keyword>
<dbReference type="Gene3D" id="3.80.10.10">
    <property type="entry name" value="Ribonuclease Inhibitor"/>
    <property type="match status" value="3"/>
</dbReference>
<dbReference type="Pfam" id="PF13855">
    <property type="entry name" value="LRR_8"/>
    <property type="match status" value="3"/>
</dbReference>
<keyword evidence="2" id="KW-0732">Signal</keyword>
<evidence type="ECO:0000256" key="4">
    <source>
        <dbReference type="SAM" id="Phobius"/>
    </source>
</evidence>
<proteinExistence type="predicted"/>
<dbReference type="SUPFAM" id="SSF52058">
    <property type="entry name" value="L domain-like"/>
    <property type="match status" value="1"/>
</dbReference>
<dbReference type="Proteomes" id="UP000093561">
    <property type="component" value="Unassembled WGS sequence"/>
</dbReference>
<keyword evidence="4" id="KW-0812">Transmembrane</keyword>
<dbReference type="InterPro" id="IPR050541">
    <property type="entry name" value="LRR_TM_domain-containing"/>
</dbReference>
<protein>
    <submittedName>
        <fullName evidence="6">Leucine Rich Repeat family protein</fullName>
    </submittedName>
</protein>
<keyword evidence="3" id="KW-0677">Repeat</keyword>
<sequence length="674" mass="75662">MQLLLLLYSSTYSFFFFFLSTLLYLSVVQTVTVPSTITINNLHCNAAFKQAAEINEPEACHCFPEIVSSKERESLLSNREGLWIGCTRQKMPQVFSALNALNETMVSKLWIWDSLVNIIPADMFAQVRPRILSIERSGLSLFRPGAFSKIGRRLQVLQLRNNIIKRIEPIMFKDLDRLEVLDLGGNKISSIVAGELDRLKDLDTLILSDNQISNIEDGAFASLNNLRTLNLANNKLMNISAGTFRGLNNLETLNLQSNNILYVNWNAFAHLKNLKYLNLGNNHISRVDLRGLKSLEKLFVNNNSIQSMKNITLRDLRNLALLSLDRNSVTEVLNGDLHSLGESGRDEFILTYLHHTLKLSTFSIAANNIGKIEARALEPIHQITALSLQNNQLTSLTSSDGTADISFLRPLKKLTKLYLSNNNLVRIGEHDFSTLNSLKLLALDNNQIEEIHDKALIGLPLRRLYLNRNRLLYLPKQLLDNLNVEQLSVVDFSDNLWQCICGEEWLSDWLSSIGDRNVVDGSMGCIGSRVCATERTNEEHSVWITIVASVLAVVSLLILIAIALLYVEDGRRVKKLSYPLRRVPLDLLQLIPNGSTTSLPYESGIEPLLTCNTVSIPKEPLLNDDKLRLSTCIKSALIVPNHNNKSDIANNNNNNNNNGCINGNGKKRVRFNNA</sequence>
<dbReference type="WBParaSite" id="mrna-Wban_04661">
    <property type="protein sequence ID" value="mrna-Wban_04661"/>
    <property type="gene ID" value="Wban_04661"/>
</dbReference>
<reference evidence="5" key="1">
    <citation type="submission" date="2015-03" db="EMBL/GenBank/DDBJ databases">
        <title>Wuchereria bancrofti Genome Sequencing Papua New Guinea Strain.</title>
        <authorList>
            <person name="Small S.T."/>
            <person name="Serre D."/>
            <person name="Zimmerman P.A."/>
        </authorList>
    </citation>
    <scope>NUCLEOTIDE SEQUENCE [LARGE SCALE GENOMIC DNA]</scope>
    <source>
        <strain evidence="5">pt0022</strain>
    </source>
</reference>
<evidence type="ECO:0000256" key="1">
    <source>
        <dbReference type="ARBA" id="ARBA00022614"/>
    </source>
</evidence>
<dbReference type="AlphaFoldDB" id="A0AAF5PRH0"/>
<dbReference type="PROSITE" id="PS51450">
    <property type="entry name" value="LRR"/>
    <property type="match status" value="5"/>
</dbReference>
<accession>A0AAF5PRH0</accession>
<keyword evidence="4" id="KW-1133">Transmembrane helix</keyword>
<dbReference type="InterPro" id="IPR001611">
    <property type="entry name" value="Leu-rich_rpt"/>
</dbReference>
<evidence type="ECO:0000313" key="5">
    <source>
        <dbReference type="Proteomes" id="UP000093561"/>
    </source>
</evidence>
<keyword evidence="1" id="KW-0433">Leucine-rich repeat</keyword>
<evidence type="ECO:0000256" key="2">
    <source>
        <dbReference type="ARBA" id="ARBA00022729"/>
    </source>
</evidence>
<dbReference type="InterPro" id="IPR003591">
    <property type="entry name" value="Leu-rich_rpt_typical-subtyp"/>
</dbReference>
<dbReference type="SMART" id="SM00369">
    <property type="entry name" value="LRR_TYP"/>
    <property type="match status" value="12"/>
</dbReference>
<evidence type="ECO:0000313" key="6">
    <source>
        <dbReference type="WBParaSite" id="mrna-Wban_04661"/>
    </source>
</evidence>
<name>A0AAF5PRH0_WUCBA</name>
<dbReference type="SMART" id="SM00365">
    <property type="entry name" value="LRR_SD22"/>
    <property type="match status" value="8"/>
</dbReference>
<dbReference type="FunFam" id="3.80.10.10:FF:001164">
    <property type="entry name" value="GH01279p"/>
    <property type="match status" value="1"/>
</dbReference>
<dbReference type="GO" id="GO:0005886">
    <property type="term" value="C:plasma membrane"/>
    <property type="evidence" value="ECO:0007669"/>
    <property type="project" value="TreeGrafter"/>
</dbReference>
<organism evidence="5 6">
    <name type="scientific">Wuchereria bancrofti</name>
    <dbReference type="NCBI Taxonomy" id="6293"/>
    <lineage>
        <taxon>Eukaryota</taxon>
        <taxon>Metazoa</taxon>
        <taxon>Ecdysozoa</taxon>
        <taxon>Nematoda</taxon>
        <taxon>Chromadorea</taxon>
        <taxon>Rhabditida</taxon>
        <taxon>Spirurina</taxon>
        <taxon>Spiruromorpha</taxon>
        <taxon>Filarioidea</taxon>
        <taxon>Onchocercidae</taxon>
        <taxon>Wuchereria</taxon>
    </lineage>
</organism>